<keyword evidence="3" id="KW-1185">Reference proteome</keyword>
<organism evidence="2 3">
    <name type="scientific">Fimbriiglobus ruber</name>
    <dbReference type="NCBI Taxonomy" id="1908690"/>
    <lineage>
        <taxon>Bacteria</taxon>
        <taxon>Pseudomonadati</taxon>
        <taxon>Planctomycetota</taxon>
        <taxon>Planctomycetia</taxon>
        <taxon>Gemmatales</taxon>
        <taxon>Gemmataceae</taxon>
        <taxon>Fimbriiglobus</taxon>
    </lineage>
</organism>
<evidence type="ECO:0000313" key="3">
    <source>
        <dbReference type="Proteomes" id="UP000214646"/>
    </source>
</evidence>
<proteinExistence type="predicted"/>
<accession>A0A225DUR8</accession>
<sequence>MRNRLLGTIAAVATGAAWGATPVRAEPPPPVPIGVVGGMSAGGIDPVPAQGPAGPAYGGAPGVDPSALFPGGGPMGPMGPVGPYGPGMGGPGMGGPGMGGPGMGGMPGYPPGYNGDQMWAPPFTKGSLATDSTTTRTAPRLWVDTDYLLWFAKAQPVAIPFVTSGAPGGGGIPGSVGTTTLYSNSDLGFNVSSGFRVTAGYFKDDDRRFGYYASGFATEWKSDSFYATSDGTGQPLLARPFADASNGNATNVLLVSFPTVATGNVHVYASNQTWGVEGGPMLNLFRSCPDSCWQWNVNGMLGFRFAQLHETLETDQSTTLIGNATAPFDGKLYGAGTNIGVTDSFDTLNRFYGGQGALNIETQYKRFIFSFTGKIALGVMHETVDINGYSTLLTASTMSTVPGGLFANGTNIGKYSHDEFAVIPEVNGKIGYAWTSWLSTTVGYSFMYFSRVVRPTDQYSSSVNPAFVPTSPSYGTGAAAPVPNQLFTQSSYWLQGVTFGVNLRY</sequence>
<dbReference type="Pfam" id="PF07585">
    <property type="entry name" value="BBP7"/>
    <property type="match status" value="1"/>
</dbReference>
<dbReference type="AlphaFoldDB" id="A0A225DUR8"/>
<dbReference type="EMBL" id="NIDE01000002">
    <property type="protein sequence ID" value="OWK45260.1"/>
    <property type="molecule type" value="Genomic_DNA"/>
</dbReference>
<reference evidence="3" key="1">
    <citation type="submission" date="2017-06" db="EMBL/GenBank/DDBJ databases">
        <title>Genome analysis of Fimbriiglobus ruber SP5, the first member of the order Planctomycetales with confirmed chitinolytic capability.</title>
        <authorList>
            <person name="Ravin N.V."/>
            <person name="Rakitin A.L."/>
            <person name="Ivanova A.A."/>
            <person name="Beletsky A.V."/>
            <person name="Kulichevskaya I.S."/>
            <person name="Mardanov A.V."/>
            <person name="Dedysh S.N."/>
        </authorList>
    </citation>
    <scope>NUCLEOTIDE SEQUENCE [LARGE SCALE GENOMIC DNA]</scope>
    <source>
        <strain evidence="3">SP5</strain>
    </source>
</reference>
<evidence type="ECO:0000256" key="1">
    <source>
        <dbReference type="SAM" id="SignalP"/>
    </source>
</evidence>
<dbReference type="OrthoDB" id="272358at2"/>
<dbReference type="RefSeq" id="WP_161967253.1">
    <property type="nucleotide sequence ID" value="NZ_NIDE01000002.1"/>
</dbReference>
<dbReference type="Proteomes" id="UP000214646">
    <property type="component" value="Unassembled WGS sequence"/>
</dbReference>
<comment type="caution">
    <text evidence="2">The sequence shown here is derived from an EMBL/GenBank/DDBJ whole genome shotgun (WGS) entry which is preliminary data.</text>
</comment>
<feature type="signal peptide" evidence="1">
    <location>
        <begin position="1"/>
        <end position="25"/>
    </location>
</feature>
<name>A0A225DUR8_9BACT</name>
<dbReference type="InterPro" id="IPR011446">
    <property type="entry name" value="BBP7"/>
</dbReference>
<evidence type="ECO:0000313" key="2">
    <source>
        <dbReference type="EMBL" id="OWK45260.1"/>
    </source>
</evidence>
<keyword evidence="1" id="KW-0732">Signal</keyword>
<feature type="chain" id="PRO_5012058849" evidence="1">
    <location>
        <begin position="26"/>
        <end position="505"/>
    </location>
</feature>
<protein>
    <submittedName>
        <fullName evidence="2">Uncharacterized protein</fullName>
    </submittedName>
</protein>
<gene>
    <name evidence="2" type="ORF">FRUB_01591</name>
</gene>